<keyword evidence="1 2" id="KW-0812">Transmembrane</keyword>
<sequence>MAPSTYLSFFIIISMIFICHALSPTPSPKLYERICKESGQKDFEQRCLKLIEAYPQITLIEDYLTFCRSFLKIVAIEKAVKSQQQVKEIMNKYPSSQPIKECGDDYNTVVIEVQGALREDPEMISMAVNYASDALDMCERSLADEKIVNTSSIVALNHDMKLYTNIVVIAGAPVAQWIERPFPKRKVVGSTPTWRVSFFAQNALLFFFLKEKCILNDQLINSSF</sequence>
<evidence type="ECO:0000313" key="2">
    <source>
        <dbReference type="EMBL" id="AES99523.1"/>
    </source>
</evidence>
<dbReference type="InterPro" id="IPR035513">
    <property type="entry name" value="Invertase/methylesterase_inhib"/>
</dbReference>
<dbReference type="EMBL" id="CM001221">
    <property type="protein sequence ID" value="AES99523.1"/>
    <property type="molecule type" value="Genomic_DNA"/>
</dbReference>
<evidence type="ECO:0000256" key="1">
    <source>
        <dbReference type="SAM" id="Phobius"/>
    </source>
</evidence>
<keyword evidence="1" id="KW-0472">Membrane</keyword>
<dbReference type="AntiFam" id="ANF00010">
    <property type="entry name" value="tRNA translation"/>
</dbReference>
<keyword evidence="1" id="KW-1133">Transmembrane helix</keyword>
<dbReference type="PANTHER" id="PTHR31890">
    <property type="entry name" value="PLANT INVERTASE/PECTIN METHYLESTERASE INHIBITOR SUPERFAMILY PROTEIN"/>
    <property type="match status" value="1"/>
</dbReference>
<dbReference type="Proteomes" id="UP000002051">
    <property type="component" value="Chromosome 5"/>
</dbReference>
<dbReference type="SUPFAM" id="SSF101148">
    <property type="entry name" value="Plant invertase/pectin methylesterase inhibitor"/>
    <property type="match status" value="1"/>
</dbReference>
<evidence type="ECO:0000313" key="3">
    <source>
        <dbReference type="EnsemblPlants" id="AES99523"/>
    </source>
</evidence>
<dbReference type="EnsemblPlants" id="AES99523">
    <property type="protein sequence ID" value="AES99523"/>
    <property type="gene ID" value="MTR_5g081820"/>
</dbReference>
<protein>
    <submittedName>
        <fullName evidence="2">Transmembrane protein, putative</fullName>
    </submittedName>
</protein>
<accession>G7KBW7</accession>
<gene>
    <name evidence="2" type="ordered locus">MTR_5g081820</name>
</gene>
<reference evidence="3" key="3">
    <citation type="submission" date="2015-04" db="UniProtKB">
        <authorList>
            <consortium name="EnsemblPlants"/>
        </authorList>
    </citation>
    <scope>IDENTIFICATION</scope>
    <source>
        <strain evidence="3">cv. Jemalong A17</strain>
    </source>
</reference>
<dbReference type="PANTHER" id="PTHR31890:SF9">
    <property type="entry name" value="PLANT INVERTASE_PECTIN METHYLESTERASE INHIBITOR SUPERFAMILY PROTEIN"/>
    <property type="match status" value="1"/>
</dbReference>
<reference evidence="2 4" key="2">
    <citation type="journal article" date="2014" name="BMC Genomics">
        <title>An improved genome release (version Mt4.0) for the model legume Medicago truncatula.</title>
        <authorList>
            <person name="Tang H."/>
            <person name="Krishnakumar V."/>
            <person name="Bidwell S."/>
            <person name="Rosen B."/>
            <person name="Chan A."/>
            <person name="Zhou S."/>
            <person name="Gentzbittel L."/>
            <person name="Childs K.L."/>
            <person name="Yandell M."/>
            <person name="Gundlach H."/>
            <person name="Mayer K.F."/>
            <person name="Schwartz D.C."/>
            <person name="Town C.D."/>
        </authorList>
    </citation>
    <scope>GENOME REANNOTATION</scope>
    <source>
        <strain evidence="3 4">cv. Jemalong A17</strain>
    </source>
</reference>
<proteinExistence type="predicted"/>
<evidence type="ECO:0000313" key="4">
    <source>
        <dbReference type="Proteomes" id="UP000002051"/>
    </source>
</evidence>
<dbReference type="HOGENOM" id="CLU_107780_0_0_1"/>
<keyword evidence="4" id="KW-1185">Reference proteome</keyword>
<organism evidence="2 4">
    <name type="scientific">Medicago truncatula</name>
    <name type="common">Barrel medic</name>
    <name type="synonym">Medicago tribuloides</name>
    <dbReference type="NCBI Taxonomy" id="3880"/>
    <lineage>
        <taxon>Eukaryota</taxon>
        <taxon>Viridiplantae</taxon>
        <taxon>Streptophyta</taxon>
        <taxon>Embryophyta</taxon>
        <taxon>Tracheophyta</taxon>
        <taxon>Spermatophyta</taxon>
        <taxon>Magnoliopsida</taxon>
        <taxon>eudicotyledons</taxon>
        <taxon>Gunneridae</taxon>
        <taxon>Pentapetalae</taxon>
        <taxon>rosids</taxon>
        <taxon>fabids</taxon>
        <taxon>Fabales</taxon>
        <taxon>Fabaceae</taxon>
        <taxon>Papilionoideae</taxon>
        <taxon>50 kb inversion clade</taxon>
        <taxon>NPAAA clade</taxon>
        <taxon>Hologalegina</taxon>
        <taxon>IRL clade</taxon>
        <taxon>Trifolieae</taxon>
        <taxon>Medicago</taxon>
    </lineage>
</organism>
<dbReference type="AlphaFoldDB" id="G7KBW7"/>
<feature type="transmembrane region" description="Helical" evidence="1">
    <location>
        <begin position="6"/>
        <end position="23"/>
    </location>
</feature>
<dbReference type="Gene3D" id="1.20.140.40">
    <property type="entry name" value="Invertase/pectin methylesterase inhibitor family protein"/>
    <property type="match status" value="1"/>
</dbReference>
<reference evidence="2 4" key="1">
    <citation type="journal article" date="2011" name="Nature">
        <title>The Medicago genome provides insight into the evolution of rhizobial symbioses.</title>
        <authorList>
            <person name="Young N.D."/>
            <person name="Debelle F."/>
            <person name="Oldroyd G.E."/>
            <person name="Geurts R."/>
            <person name="Cannon S.B."/>
            <person name="Udvardi M.K."/>
            <person name="Benedito V.A."/>
            <person name="Mayer K.F."/>
            <person name="Gouzy J."/>
            <person name="Schoof H."/>
            <person name="Van de Peer Y."/>
            <person name="Proost S."/>
            <person name="Cook D.R."/>
            <person name="Meyers B.C."/>
            <person name="Spannagl M."/>
            <person name="Cheung F."/>
            <person name="De Mita S."/>
            <person name="Krishnakumar V."/>
            <person name="Gundlach H."/>
            <person name="Zhou S."/>
            <person name="Mudge J."/>
            <person name="Bharti A.K."/>
            <person name="Murray J.D."/>
            <person name="Naoumkina M.A."/>
            <person name="Rosen B."/>
            <person name="Silverstein K.A."/>
            <person name="Tang H."/>
            <person name="Rombauts S."/>
            <person name="Zhao P.X."/>
            <person name="Zhou P."/>
            <person name="Barbe V."/>
            <person name="Bardou P."/>
            <person name="Bechner M."/>
            <person name="Bellec A."/>
            <person name="Berger A."/>
            <person name="Berges H."/>
            <person name="Bidwell S."/>
            <person name="Bisseling T."/>
            <person name="Choisne N."/>
            <person name="Couloux A."/>
            <person name="Denny R."/>
            <person name="Deshpande S."/>
            <person name="Dai X."/>
            <person name="Doyle J.J."/>
            <person name="Dudez A.M."/>
            <person name="Farmer A.D."/>
            <person name="Fouteau S."/>
            <person name="Franken C."/>
            <person name="Gibelin C."/>
            <person name="Gish J."/>
            <person name="Goldstein S."/>
            <person name="Gonzalez A.J."/>
            <person name="Green P.J."/>
            <person name="Hallab A."/>
            <person name="Hartog M."/>
            <person name="Hua A."/>
            <person name="Humphray S.J."/>
            <person name="Jeong D.H."/>
            <person name="Jing Y."/>
            <person name="Jocker A."/>
            <person name="Kenton S.M."/>
            <person name="Kim D.J."/>
            <person name="Klee K."/>
            <person name="Lai H."/>
            <person name="Lang C."/>
            <person name="Lin S."/>
            <person name="Macmil S.L."/>
            <person name="Magdelenat G."/>
            <person name="Matthews L."/>
            <person name="McCorrison J."/>
            <person name="Monaghan E.L."/>
            <person name="Mun J.H."/>
            <person name="Najar F.Z."/>
            <person name="Nicholson C."/>
            <person name="Noirot C."/>
            <person name="O'Bleness M."/>
            <person name="Paule C.R."/>
            <person name="Poulain J."/>
            <person name="Prion F."/>
            <person name="Qin B."/>
            <person name="Qu C."/>
            <person name="Retzel E.F."/>
            <person name="Riddle C."/>
            <person name="Sallet E."/>
            <person name="Samain S."/>
            <person name="Samson N."/>
            <person name="Sanders I."/>
            <person name="Saurat O."/>
            <person name="Scarpelli C."/>
            <person name="Schiex T."/>
            <person name="Segurens B."/>
            <person name="Severin A.J."/>
            <person name="Sherrier D.J."/>
            <person name="Shi R."/>
            <person name="Sims S."/>
            <person name="Singer S.R."/>
            <person name="Sinharoy S."/>
            <person name="Sterck L."/>
            <person name="Viollet A."/>
            <person name="Wang B.B."/>
            <person name="Wang K."/>
            <person name="Wang M."/>
            <person name="Wang X."/>
            <person name="Warfsmann J."/>
            <person name="Weissenbach J."/>
            <person name="White D.D."/>
            <person name="White J.D."/>
            <person name="Wiley G.B."/>
            <person name="Wincker P."/>
            <person name="Xing Y."/>
            <person name="Yang L."/>
            <person name="Yao Z."/>
            <person name="Ying F."/>
            <person name="Zhai J."/>
            <person name="Zhou L."/>
            <person name="Zuber A."/>
            <person name="Denarie J."/>
            <person name="Dixon R.A."/>
            <person name="May G.D."/>
            <person name="Schwartz D.C."/>
            <person name="Rogers J."/>
            <person name="Quetier F."/>
            <person name="Town C.D."/>
            <person name="Roe B.A."/>
        </authorList>
    </citation>
    <scope>NUCLEOTIDE SEQUENCE [LARGE SCALE GENOMIC DNA]</scope>
    <source>
        <strain evidence="2">A17</strain>
        <strain evidence="3 4">cv. Jemalong A17</strain>
    </source>
</reference>
<name>G7KBW7_MEDTR</name>
<dbReference type="PaxDb" id="3880-AES99523"/>